<evidence type="ECO:0000313" key="2">
    <source>
        <dbReference type="EMBL" id="GBN67999.1"/>
    </source>
</evidence>
<feature type="non-terminal residue" evidence="2">
    <location>
        <position position="40"/>
    </location>
</feature>
<protein>
    <submittedName>
        <fullName evidence="2">Uncharacterized protein</fullName>
    </submittedName>
</protein>
<name>A0A4Y2QXZ3_ARAVE</name>
<dbReference type="Proteomes" id="UP000499080">
    <property type="component" value="Unassembled WGS sequence"/>
</dbReference>
<dbReference type="AlphaFoldDB" id="A0A4Y2QXZ3"/>
<gene>
    <name evidence="2" type="ORF">AVEN_182078_1</name>
</gene>
<feature type="chain" id="PRO_5021415139" evidence="1">
    <location>
        <begin position="19"/>
        <end position="40"/>
    </location>
</feature>
<proteinExistence type="predicted"/>
<sequence length="40" mass="4136">MILFKSVILNLVFEVVRGTTKGGPEAVTWGGSSDGPGTTL</sequence>
<organism evidence="2 3">
    <name type="scientific">Araneus ventricosus</name>
    <name type="common">Orbweaver spider</name>
    <name type="synonym">Epeira ventricosa</name>
    <dbReference type="NCBI Taxonomy" id="182803"/>
    <lineage>
        <taxon>Eukaryota</taxon>
        <taxon>Metazoa</taxon>
        <taxon>Ecdysozoa</taxon>
        <taxon>Arthropoda</taxon>
        <taxon>Chelicerata</taxon>
        <taxon>Arachnida</taxon>
        <taxon>Araneae</taxon>
        <taxon>Araneomorphae</taxon>
        <taxon>Entelegynae</taxon>
        <taxon>Araneoidea</taxon>
        <taxon>Araneidae</taxon>
        <taxon>Araneus</taxon>
    </lineage>
</organism>
<keyword evidence="3" id="KW-1185">Reference proteome</keyword>
<dbReference type="EMBL" id="BGPR01141165">
    <property type="protein sequence ID" value="GBN67999.1"/>
    <property type="molecule type" value="Genomic_DNA"/>
</dbReference>
<accession>A0A4Y2QXZ3</accession>
<comment type="caution">
    <text evidence="2">The sequence shown here is derived from an EMBL/GenBank/DDBJ whole genome shotgun (WGS) entry which is preliminary data.</text>
</comment>
<evidence type="ECO:0000313" key="3">
    <source>
        <dbReference type="Proteomes" id="UP000499080"/>
    </source>
</evidence>
<reference evidence="2 3" key="1">
    <citation type="journal article" date="2019" name="Sci. Rep.">
        <title>Orb-weaving spider Araneus ventricosus genome elucidates the spidroin gene catalogue.</title>
        <authorList>
            <person name="Kono N."/>
            <person name="Nakamura H."/>
            <person name="Ohtoshi R."/>
            <person name="Moran D.A.P."/>
            <person name="Shinohara A."/>
            <person name="Yoshida Y."/>
            <person name="Fujiwara M."/>
            <person name="Mori M."/>
            <person name="Tomita M."/>
            <person name="Arakawa K."/>
        </authorList>
    </citation>
    <scope>NUCLEOTIDE SEQUENCE [LARGE SCALE GENOMIC DNA]</scope>
</reference>
<keyword evidence="1" id="KW-0732">Signal</keyword>
<evidence type="ECO:0000256" key="1">
    <source>
        <dbReference type="SAM" id="SignalP"/>
    </source>
</evidence>
<feature type="signal peptide" evidence="1">
    <location>
        <begin position="1"/>
        <end position="18"/>
    </location>
</feature>